<organism evidence="10 11">
    <name type="scientific">Cytobacillus praedii</name>
    <dbReference type="NCBI Taxonomy" id="1742358"/>
    <lineage>
        <taxon>Bacteria</taxon>
        <taxon>Bacillati</taxon>
        <taxon>Bacillota</taxon>
        <taxon>Bacilli</taxon>
        <taxon>Bacillales</taxon>
        <taxon>Bacillaceae</taxon>
        <taxon>Cytobacillus</taxon>
    </lineage>
</organism>
<feature type="transmembrane region" description="Helical" evidence="9">
    <location>
        <begin position="56"/>
        <end position="86"/>
    </location>
</feature>
<feature type="transmembrane region" description="Helical" evidence="9">
    <location>
        <begin position="295"/>
        <end position="318"/>
    </location>
</feature>
<dbReference type="OrthoDB" id="9804874at2"/>
<dbReference type="GO" id="GO:0005283">
    <property type="term" value="F:amino acid:sodium symporter activity"/>
    <property type="evidence" value="ECO:0007669"/>
    <property type="project" value="InterPro"/>
</dbReference>
<name>A0A4R1AWQ3_9BACI</name>
<keyword evidence="4 9" id="KW-1003">Cell membrane</keyword>
<feature type="transmembrane region" description="Helical" evidence="9">
    <location>
        <begin position="422"/>
        <end position="441"/>
    </location>
</feature>
<feature type="transmembrane region" description="Helical" evidence="9">
    <location>
        <begin position="173"/>
        <end position="193"/>
    </location>
</feature>
<protein>
    <submittedName>
        <fullName evidence="10">Alanine:cation symporter family protein</fullName>
    </submittedName>
</protein>
<sequence length="488" mass="52279">MEKIVDWAVGQVWSLGLVVFALGAGLFFSIATRFVQIRYFKEMIKLLFEGKSSETGVSSFQAFCMALAGRVGIGNIAGVATAIAFGGPGAVFWMWIMALLGGASAFIESTLAQVYKIKEGNQYRGGTPYFIEKGLKIKWFAALVAIVVTLCYGILVPGIQANTIAAGFENTAGIHKSITGIVLVLLLGIIIFGGVKRIATVAEKVVPFMALGYVVVTFIILFANATEVPAMFALIITSAFGTNELFGGIIGAAIAWGVKRAVFSNVAGVGEGTYSSAAAEVSHPAKQGLVQGFSVYIDTIVVCTATALMILITGMYSITPEGQEPIVDKMAGIEAGPIWTQEAVESILPGVGSLFVSIAIFFFAFTTLMAYYYIAETTLVFLDKKLQMKWLKTILKIVFLGMVYFGSVESASLLWALGDLGFGSMAWLNLIAILLLTKPAIKVFKDYEAQKKAGLDPVFDPIKVGIKGADFWEEKCKEESDLNNKSAG</sequence>
<feature type="transmembrane region" description="Helical" evidence="9">
    <location>
        <begin position="394"/>
        <end position="416"/>
    </location>
</feature>
<evidence type="ECO:0000256" key="8">
    <source>
        <dbReference type="ARBA" id="ARBA00023136"/>
    </source>
</evidence>
<comment type="caution">
    <text evidence="10">The sequence shown here is derived from an EMBL/GenBank/DDBJ whole genome shotgun (WGS) entry which is preliminary data.</text>
</comment>
<dbReference type="PANTHER" id="PTHR30330">
    <property type="entry name" value="AGSS FAMILY TRANSPORTER, SODIUM-ALANINE"/>
    <property type="match status" value="1"/>
</dbReference>
<evidence type="ECO:0000256" key="9">
    <source>
        <dbReference type="RuleBase" id="RU363064"/>
    </source>
</evidence>
<reference evidence="10 11" key="1">
    <citation type="submission" date="2019-03" db="EMBL/GenBank/DDBJ databases">
        <authorList>
            <person name="Jensen L."/>
            <person name="Storgaard J."/>
            <person name="Sulaj E."/>
            <person name="Schramm A."/>
            <person name="Marshall I.P.G."/>
        </authorList>
    </citation>
    <scope>NUCLEOTIDE SEQUENCE [LARGE SCALE GENOMIC DNA]</scope>
    <source>
        <strain evidence="10 11">2017H2G3</strain>
    </source>
</reference>
<feature type="transmembrane region" description="Helical" evidence="9">
    <location>
        <begin position="354"/>
        <end position="374"/>
    </location>
</feature>
<keyword evidence="7 9" id="KW-1133">Transmembrane helix</keyword>
<feature type="transmembrane region" description="Helical" evidence="9">
    <location>
        <begin position="139"/>
        <end position="161"/>
    </location>
</feature>
<dbReference type="Gene3D" id="1.20.1740.10">
    <property type="entry name" value="Amino acid/polyamine transporter I"/>
    <property type="match status" value="1"/>
</dbReference>
<feature type="transmembrane region" description="Helical" evidence="9">
    <location>
        <begin position="205"/>
        <end position="225"/>
    </location>
</feature>
<dbReference type="InterPro" id="IPR001463">
    <property type="entry name" value="Na/Ala_symport"/>
</dbReference>
<comment type="similarity">
    <text evidence="2 9">Belongs to the alanine or glycine:cation symporter (AGCS) (TC 2.A.25) family.</text>
</comment>
<dbReference type="RefSeq" id="WP_131238113.1">
    <property type="nucleotide sequence ID" value="NZ_CP183326.1"/>
</dbReference>
<dbReference type="NCBIfam" id="TIGR00835">
    <property type="entry name" value="agcS"/>
    <property type="match status" value="1"/>
</dbReference>
<evidence type="ECO:0000256" key="6">
    <source>
        <dbReference type="ARBA" id="ARBA00022847"/>
    </source>
</evidence>
<feature type="transmembrane region" description="Helical" evidence="9">
    <location>
        <begin position="12"/>
        <end position="35"/>
    </location>
</feature>
<evidence type="ECO:0000313" key="11">
    <source>
        <dbReference type="Proteomes" id="UP000293846"/>
    </source>
</evidence>
<evidence type="ECO:0000313" key="10">
    <source>
        <dbReference type="EMBL" id="TCJ01994.1"/>
    </source>
</evidence>
<dbReference type="PRINTS" id="PR00175">
    <property type="entry name" value="NAALASMPORT"/>
</dbReference>
<comment type="subcellular location">
    <subcellularLocation>
        <location evidence="1 9">Cell membrane</location>
        <topology evidence="1 9">Multi-pass membrane protein</topology>
    </subcellularLocation>
</comment>
<keyword evidence="3 9" id="KW-0813">Transport</keyword>
<dbReference type="Pfam" id="PF01235">
    <property type="entry name" value="Na_Ala_symp"/>
    <property type="match status" value="1"/>
</dbReference>
<evidence type="ECO:0000256" key="1">
    <source>
        <dbReference type="ARBA" id="ARBA00004651"/>
    </source>
</evidence>
<feature type="transmembrane region" description="Helical" evidence="9">
    <location>
        <begin position="92"/>
        <end position="115"/>
    </location>
</feature>
<evidence type="ECO:0000256" key="7">
    <source>
        <dbReference type="ARBA" id="ARBA00022989"/>
    </source>
</evidence>
<keyword evidence="5 9" id="KW-0812">Transmembrane</keyword>
<evidence type="ECO:0000256" key="3">
    <source>
        <dbReference type="ARBA" id="ARBA00022448"/>
    </source>
</evidence>
<evidence type="ECO:0000256" key="2">
    <source>
        <dbReference type="ARBA" id="ARBA00009261"/>
    </source>
</evidence>
<dbReference type="AlphaFoldDB" id="A0A4R1AWQ3"/>
<accession>A0A4R1AWQ3</accession>
<dbReference type="GO" id="GO:0005886">
    <property type="term" value="C:plasma membrane"/>
    <property type="evidence" value="ECO:0007669"/>
    <property type="project" value="UniProtKB-SubCell"/>
</dbReference>
<proteinExistence type="inferred from homology"/>
<dbReference type="STRING" id="1742358.GCA_001439605_00524"/>
<evidence type="ECO:0000256" key="5">
    <source>
        <dbReference type="ARBA" id="ARBA00022692"/>
    </source>
</evidence>
<feature type="transmembrane region" description="Helical" evidence="9">
    <location>
        <begin position="231"/>
        <end position="256"/>
    </location>
</feature>
<keyword evidence="6 9" id="KW-0769">Symport</keyword>
<keyword evidence="11" id="KW-1185">Reference proteome</keyword>
<dbReference type="EMBL" id="SJTH01000044">
    <property type="protein sequence ID" value="TCJ01994.1"/>
    <property type="molecule type" value="Genomic_DNA"/>
</dbReference>
<dbReference type="PANTHER" id="PTHR30330:SF7">
    <property type="entry name" value="SODIUM_PROTON-DEPENDENT ALANINE CARRIER PROTEIN YRBD-RELATED"/>
    <property type="match status" value="1"/>
</dbReference>
<keyword evidence="8 9" id="KW-0472">Membrane</keyword>
<dbReference type="Proteomes" id="UP000293846">
    <property type="component" value="Unassembled WGS sequence"/>
</dbReference>
<evidence type="ECO:0000256" key="4">
    <source>
        <dbReference type="ARBA" id="ARBA00022475"/>
    </source>
</evidence>
<dbReference type="FunFam" id="1.20.1740.10:FF:000004">
    <property type="entry name" value="Sodium:alanine symporter family protein"/>
    <property type="match status" value="1"/>
</dbReference>
<gene>
    <name evidence="10" type="ORF">E0Y62_21570</name>
</gene>
<dbReference type="PROSITE" id="PS00873">
    <property type="entry name" value="NA_ALANINE_SYMP"/>
    <property type="match status" value="1"/>
</dbReference>